<comment type="caution">
    <text evidence="2">The sequence shown here is derived from an EMBL/GenBank/DDBJ whole genome shotgun (WGS) entry which is preliminary data.</text>
</comment>
<proteinExistence type="predicted"/>
<organism evidence="2 3">
    <name type="scientific">Eumeta variegata</name>
    <name type="common">Bagworm moth</name>
    <name type="synonym">Eumeta japonica</name>
    <dbReference type="NCBI Taxonomy" id="151549"/>
    <lineage>
        <taxon>Eukaryota</taxon>
        <taxon>Metazoa</taxon>
        <taxon>Ecdysozoa</taxon>
        <taxon>Arthropoda</taxon>
        <taxon>Hexapoda</taxon>
        <taxon>Insecta</taxon>
        <taxon>Pterygota</taxon>
        <taxon>Neoptera</taxon>
        <taxon>Endopterygota</taxon>
        <taxon>Lepidoptera</taxon>
        <taxon>Glossata</taxon>
        <taxon>Ditrysia</taxon>
        <taxon>Tineoidea</taxon>
        <taxon>Psychidae</taxon>
        <taxon>Oiketicinae</taxon>
        <taxon>Eumeta</taxon>
    </lineage>
</organism>
<sequence>MAAGGWSMSVGLDNSTGHAHVLRRPSRKSFKKFVKQFGIASATYPPSRVLSKLDLPNWTVCQKYNINFDQRVLNYYRNGHNMGHPI</sequence>
<evidence type="ECO:0000313" key="2">
    <source>
        <dbReference type="EMBL" id="GBP23306.1"/>
    </source>
</evidence>
<protein>
    <submittedName>
        <fullName evidence="2">Uncharacterized protein</fullName>
    </submittedName>
</protein>
<dbReference type="Proteomes" id="UP000299102">
    <property type="component" value="Unassembled WGS sequence"/>
</dbReference>
<evidence type="ECO:0000256" key="1">
    <source>
        <dbReference type="SAM" id="MobiDB-lite"/>
    </source>
</evidence>
<accession>A0A4C1UBI7</accession>
<feature type="region of interest" description="Disordered" evidence="1">
    <location>
        <begin position="1"/>
        <end position="23"/>
    </location>
</feature>
<evidence type="ECO:0000313" key="3">
    <source>
        <dbReference type="Proteomes" id="UP000299102"/>
    </source>
</evidence>
<gene>
    <name evidence="2" type="ORF">EVAR_76020_1</name>
</gene>
<keyword evidence="3" id="KW-1185">Reference proteome</keyword>
<name>A0A4C1UBI7_EUMVA</name>
<dbReference type="EMBL" id="BGZK01000149">
    <property type="protein sequence ID" value="GBP23306.1"/>
    <property type="molecule type" value="Genomic_DNA"/>
</dbReference>
<reference evidence="2 3" key="1">
    <citation type="journal article" date="2019" name="Commun. Biol.">
        <title>The bagworm genome reveals a unique fibroin gene that provides high tensile strength.</title>
        <authorList>
            <person name="Kono N."/>
            <person name="Nakamura H."/>
            <person name="Ohtoshi R."/>
            <person name="Tomita M."/>
            <person name="Numata K."/>
            <person name="Arakawa K."/>
        </authorList>
    </citation>
    <scope>NUCLEOTIDE SEQUENCE [LARGE SCALE GENOMIC DNA]</scope>
</reference>
<dbReference type="AlphaFoldDB" id="A0A4C1UBI7"/>